<proteinExistence type="predicted"/>
<dbReference type="PANTHER" id="PTHR45861">
    <property type="entry name" value="DNA POLYMERASE ALPHA CATALYTIC SUBUNIT"/>
    <property type="match status" value="1"/>
</dbReference>
<name>A0A915IW77_ROMCU</name>
<evidence type="ECO:0000313" key="3">
    <source>
        <dbReference type="Proteomes" id="UP000887565"/>
    </source>
</evidence>
<dbReference type="Proteomes" id="UP000887565">
    <property type="component" value="Unplaced"/>
</dbReference>
<feature type="compositionally biased region" description="Polar residues" evidence="1">
    <location>
        <begin position="195"/>
        <end position="218"/>
    </location>
</feature>
<evidence type="ECO:0000259" key="2">
    <source>
        <dbReference type="Pfam" id="PF12254"/>
    </source>
</evidence>
<feature type="region of interest" description="Disordered" evidence="1">
    <location>
        <begin position="195"/>
        <end position="225"/>
    </location>
</feature>
<dbReference type="GO" id="GO:0003682">
    <property type="term" value="F:chromatin binding"/>
    <property type="evidence" value="ECO:0007669"/>
    <property type="project" value="TreeGrafter"/>
</dbReference>
<evidence type="ECO:0000256" key="1">
    <source>
        <dbReference type="SAM" id="MobiDB-lite"/>
    </source>
</evidence>
<dbReference type="GO" id="GO:0006272">
    <property type="term" value="P:leading strand elongation"/>
    <property type="evidence" value="ECO:0007669"/>
    <property type="project" value="TreeGrafter"/>
</dbReference>
<dbReference type="SUPFAM" id="SSF53098">
    <property type="entry name" value="Ribonuclease H-like"/>
    <property type="match status" value="1"/>
</dbReference>
<evidence type="ECO:0000313" key="4">
    <source>
        <dbReference type="WBParaSite" id="nRc.2.0.1.t18450-RA"/>
    </source>
</evidence>
<dbReference type="AlphaFoldDB" id="A0A915IW77"/>
<dbReference type="GO" id="GO:0006273">
    <property type="term" value="P:lagging strand elongation"/>
    <property type="evidence" value="ECO:0007669"/>
    <property type="project" value="TreeGrafter"/>
</dbReference>
<dbReference type="GO" id="GO:0005658">
    <property type="term" value="C:alpha DNA polymerase:primase complex"/>
    <property type="evidence" value="ECO:0007669"/>
    <property type="project" value="TreeGrafter"/>
</dbReference>
<dbReference type="WBParaSite" id="nRc.2.0.1.t18450-RA">
    <property type="protein sequence ID" value="nRc.2.0.1.t18450-RA"/>
    <property type="gene ID" value="nRc.2.0.1.g18450"/>
</dbReference>
<feature type="compositionally biased region" description="Low complexity" evidence="1">
    <location>
        <begin position="90"/>
        <end position="111"/>
    </location>
</feature>
<feature type="domain" description="DNA polymerase alpha catalytic subunit N-terminal" evidence="2">
    <location>
        <begin position="10"/>
        <end position="77"/>
    </location>
</feature>
<dbReference type="Pfam" id="PF12254">
    <property type="entry name" value="DNA_pol_alpha_N"/>
    <property type="match status" value="1"/>
</dbReference>
<reference evidence="4" key="1">
    <citation type="submission" date="2022-11" db="UniProtKB">
        <authorList>
            <consortium name="WormBaseParasite"/>
        </authorList>
    </citation>
    <scope>IDENTIFICATION</scope>
</reference>
<dbReference type="Gene3D" id="2.40.50.730">
    <property type="match status" value="1"/>
</dbReference>
<keyword evidence="3" id="KW-1185">Reference proteome</keyword>
<dbReference type="InterPro" id="IPR012337">
    <property type="entry name" value="RNaseH-like_sf"/>
</dbReference>
<dbReference type="GO" id="GO:0003688">
    <property type="term" value="F:DNA replication origin binding"/>
    <property type="evidence" value="ECO:0007669"/>
    <property type="project" value="TreeGrafter"/>
</dbReference>
<feature type="region of interest" description="Disordered" evidence="1">
    <location>
        <begin position="79"/>
        <end position="113"/>
    </location>
</feature>
<organism evidence="3 4">
    <name type="scientific">Romanomermis culicivorax</name>
    <name type="common">Nematode worm</name>
    <dbReference type="NCBI Taxonomy" id="13658"/>
    <lineage>
        <taxon>Eukaryota</taxon>
        <taxon>Metazoa</taxon>
        <taxon>Ecdysozoa</taxon>
        <taxon>Nematoda</taxon>
        <taxon>Enoplea</taxon>
        <taxon>Dorylaimia</taxon>
        <taxon>Mermithida</taxon>
        <taxon>Mermithoidea</taxon>
        <taxon>Mermithidae</taxon>
        <taxon>Romanomermis</taxon>
    </lineage>
</organism>
<dbReference type="OMA" id="ETTWIDE"/>
<accession>A0A915IW77</accession>
<dbReference type="GO" id="GO:0003697">
    <property type="term" value="F:single-stranded DNA binding"/>
    <property type="evidence" value="ECO:0007669"/>
    <property type="project" value="TreeGrafter"/>
</dbReference>
<dbReference type="GO" id="GO:0003887">
    <property type="term" value="F:DNA-directed DNA polymerase activity"/>
    <property type="evidence" value="ECO:0007669"/>
    <property type="project" value="TreeGrafter"/>
</dbReference>
<protein>
    <submittedName>
        <fullName evidence="4">DNA polymerase alpha catalytic subunit N-terminal domain-containing protein</fullName>
    </submittedName>
</protein>
<dbReference type="GO" id="GO:1902975">
    <property type="term" value="P:mitotic DNA replication initiation"/>
    <property type="evidence" value="ECO:0007669"/>
    <property type="project" value="TreeGrafter"/>
</dbReference>
<dbReference type="PANTHER" id="PTHR45861:SF1">
    <property type="entry name" value="DNA POLYMERASE ALPHA CATALYTIC SUBUNIT"/>
    <property type="match status" value="1"/>
</dbReference>
<sequence>MSKASRLAALEQLKKIKQRGEKNKYEPESTYEPVFDVVDEKEYENRVRKRQEESDWIVADALTDSKGYVEDGREVFDDEYCDYEDEQTGKSSKSNKSKNPNISSNNCNNEKSNIKRFFDNAPVKKASVTTTADDDELMQEAMSNYLPAEKVKPKSTAATISRRNVQNYGTKFSGTFEPKNLNDIAAENPVSNPFSLSKTNVTTTTNKRPPIQSPSKEFSPNKLPPIKQLKVDSSPAKKQLNFTNLKIQNNYPILEDQKCEIIDEFDEESKPKLTEADAKMEKNVKTFNKSLNLNLKLEEESSKEIYEPQKSNSQTMKFYLLDVYEDFSRNPGTIYLFGRKYDFEQKSYMSCALIVKDIERRLFILPRQKRMNLKTGELFGDTLEMTEIYEEIMQLTQKMNIPKMRCKFVKKKYNVVGSLNVDAPFETDYLEVRYGFNYPNIPSDTVGETFGAVFGSSSSALELFLIERNIKGPRWLEICDFGCGLSL</sequence>
<dbReference type="InterPro" id="IPR024647">
    <property type="entry name" value="DNA_pol_a_cat_su_N"/>
</dbReference>
<dbReference type="Gene3D" id="3.30.70.2820">
    <property type="match status" value="1"/>
</dbReference>